<proteinExistence type="predicted"/>
<dbReference type="AlphaFoldDB" id="A0A6V8Q765"/>
<evidence type="ECO:0000313" key="1">
    <source>
        <dbReference type="EMBL" id="GFP40403.1"/>
    </source>
</evidence>
<protein>
    <submittedName>
        <fullName evidence="1">Uncharacterized protein</fullName>
    </submittedName>
</protein>
<dbReference type="EMBL" id="BLSD01000234">
    <property type="protein sequence ID" value="GFP40403.1"/>
    <property type="molecule type" value="Genomic_DNA"/>
</dbReference>
<comment type="caution">
    <text evidence="1">The sequence shown here is derived from an EMBL/GenBank/DDBJ whole genome shotgun (WGS) entry which is preliminary data.</text>
</comment>
<reference evidence="1 2" key="1">
    <citation type="journal article" date="2020" name="Front. Microbiol.">
        <title>Single-cell genomics of novel Actinobacteria with the Wood-Ljungdahl pathway discovered in a serpentinizing system.</title>
        <authorList>
            <person name="Merino N."/>
            <person name="Kawai M."/>
            <person name="Boyd E.S."/>
            <person name="Colman D.R."/>
            <person name="McGlynn S.E."/>
            <person name="Nealson K.H."/>
            <person name="Kurokawa K."/>
            <person name="Hongoh Y."/>
        </authorList>
    </citation>
    <scope>NUCLEOTIDE SEQUENCE [LARGE SCALE GENOMIC DNA]</scope>
    <source>
        <strain evidence="1 2">S47</strain>
    </source>
</reference>
<name>A0A6V8Q765_9ACTN</name>
<gene>
    <name evidence="1" type="ORF">HKBW3S47_02099</name>
</gene>
<evidence type="ECO:0000313" key="2">
    <source>
        <dbReference type="Proteomes" id="UP000569018"/>
    </source>
</evidence>
<organism evidence="1 2">
    <name type="scientific">Candidatus Hakubella thermalkaliphila</name>
    <dbReference type="NCBI Taxonomy" id="2754717"/>
    <lineage>
        <taxon>Bacteria</taxon>
        <taxon>Bacillati</taxon>
        <taxon>Actinomycetota</taxon>
        <taxon>Actinomycetota incertae sedis</taxon>
        <taxon>Candidatus Hakubellales</taxon>
        <taxon>Candidatus Hakubellaceae</taxon>
        <taxon>Candidatus Hakubella</taxon>
    </lineage>
</organism>
<dbReference type="RefSeq" id="WP_176236280.1">
    <property type="nucleotide sequence ID" value="NZ_BLSD01000234.1"/>
</dbReference>
<sequence>QNFVLEIFQQEIPLERSQAFRIKQFDLLKIKYLNLPFARKELSESAYSLGECLSREQFQKLVESFLAYLLKEHIPIKAEAAKIVLGINERIEIEIIKNRLFYHRHLEYFIVVLYQLVAEKKLWLDCPIGEFSDWSLKLICSPSGNGSDAVYALRNQMLIRKSYFQRNV</sequence>
<feature type="non-terminal residue" evidence="1">
    <location>
        <position position="1"/>
    </location>
</feature>
<dbReference type="Proteomes" id="UP000569018">
    <property type="component" value="Unassembled WGS sequence"/>
</dbReference>
<accession>A0A6V8Q765</accession>